<organism evidence="1 2">
    <name type="scientific">Paenibacillus ferrarius</name>
    <dbReference type="NCBI Taxonomy" id="1469647"/>
    <lineage>
        <taxon>Bacteria</taxon>
        <taxon>Bacillati</taxon>
        <taxon>Bacillota</taxon>
        <taxon>Bacilli</taxon>
        <taxon>Bacillales</taxon>
        <taxon>Paenibacillaceae</taxon>
        <taxon>Paenibacillus</taxon>
    </lineage>
</organism>
<accession>A0A1V4HT67</accession>
<sequence>MSKTFIIEAVMLAVHGQLMLPGQPVTYIIPYTSIQELYELQTGSEPIMLEEEDDGFVKEMIGELIAFFEESFNKKKIEKALTMPWRKSPPLPINDNVTLEVVFAIDNEAYGEQFDPIETELILTAIKEQAALLTDQLELIERLIEAGIPVQAFDVADFEFAVEDDHQV</sequence>
<gene>
    <name evidence="1" type="ORF">BC351_01915</name>
</gene>
<evidence type="ECO:0000313" key="2">
    <source>
        <dbReference type="Proteomes" id="UP000190626"/>
    </source>
</evidence>
<keyword evidence="2" id="KW-1185">Reference proteome</keyword>
<dbReference type="AlphaFoldDB" id="A0A1V4HT67"/>
<protein>
    <submittedName>
        <fullName evidence="1">ADP-heptose synthase</fullName>
    </submittedName>
</protein>
<dbReference type="OrthoDB" id="2878542at2"/>
<proteinExistence type="predicted"/>
<comment type="caution">
    <text evidence="1">The sequence shown here is derived from an EMBL/GenBank/DDBJ whole genome shotgun (WGS) entry which is preliminary data.</text>
</comment>
<dbReference type="STRING" id="1469647.BC351_01915"/>
<name>A0A1V4HT67_9BACL</name>
<dbReference type="Proteomes" id="UP000190626">
    <property type="component" value="Unassembled WGS sequence"/>
</dbReference>
<reference evidence="2" key="1">
    <citation type="submission" date="2016-07" db="EMBL/GenBank/DDBJ databases">
        <authorList>
            <person name="Florea S."/>
            <person name="Webb J.S."/>
            <person name="Jaromczyk J."/>
            <person name="Schardl C.L."/>
        </authorList>
    </citation>
    <scope>NUCLEOTIDE SEQUENCE [LARGE SCALE GENOMIC DNA]</scope>
    <source>
        <strain evidence="2">CY1</strain>
    </source>
</reference>
<evidence type="ECO:0000313" key="1">
    <source>
        <dbReference type="EMBL" id="OPH62022.1"/>
    </source>
</evidence>
<dbReference type="EMBL" id="MBTG01000001">
    <property type="protein sequence ID" value="OPH62022.1"/>
    <property type="molecule type" value="Genomic_DNA"/>
</dbReference>
<dbReference type="RefSeq" id="WP_079409017.1">
    <property type="nucleotide sequence ID" value="NZ_MBTG01000001.1"/>
</dbReference>